<keyword evidence="2" id="KW-1185">Reference proteome</keyword>
<organism evidence="1 2">
    <name type="scientific">Microlunatus soli</name>
    <dbReference type="NCBI Taxonomy" id="630515"/>
    <lineage>
        <taxon>Bacteria</taxon>
        <taxon>Bacillati</taxon>
        <taxon>Actinomycetota</taxon>
        <taxon>Actinomycetes</taxon>
        <taxon>Propionibacteriales</taxon>
        <taxon>Propionibacteriaceae</taxon>
        <taxon>Microlunatus</taxon>
    </lineage>
</organism>
<accession>A0A1H1XCV8</accession>
<proteinExistence type="predicted"/>
<evidence type="ECO:0000313" key="1">
    <source>
        <dbReference type="EMBL" id="SDT07133.1"/>
    </source>
</evidence>
<dbReference type="Proteomes" id="UP000199103">
    <property type="component" value="Chromosome I"/>
</dbReference>
<dbReference type="RefSeq" id="WP_091527208.1">
    <property type="nucleotide sequence ID" value="NZ_LT629772.1"/>
</dbReference>
<reference evidence="1 2" key="1">
    <citation type="submission" date="2016-10" db="EMBL/GenBank/DDBJ databases">
        <authorList>
            <person name="de Groot N.N."/>
        </authorList>
    </citation>
    <scope>NUCLEOTIDE SEQUENCE [LARGE SCALE GENOMIC DNA]</scope>
    <source>
        <strain evidence="1 2">DSM 21800</strain>
    </source>
</reference>
<name>A0A1H1XCV8_9ACTN</name>
<gene>
    <name evidence="1" type="ORF">SAMN04489812_4030</name>
</gene>
<protein>
    <submittedName>
        <fullName evidence="1">Uncharacterized protein</fullName>
    </submittedName>
</protein>
<evidence type="ECO:0000313" key="2">
    <source>
        <dbReference type="Proteomes" id="UP000199103"/>
    </source>
</evidence>
<dbReference type="STRING" id="630515.SAMN04489812_4030"/>
<dbReference type="AlphaFoldDB" id="A0A1H1XCV8"/>
<sequence>MVFLITEVNGAMRDGELADIPALLDSLQGADVEHPDVAVQTEEGISVSVFGDGLTVIEDVESGELDPHWAMIPNREDIVAVIVAVTEGERSRAMSLARWQRGHGPGNG</sequence>
<dbReference type="EMBL" id="LT629772">
    <property type="protein sequence ID" value="SDT07133.1"/>
    <property type="molecule type" value="Genomic_DNA"/>
</dbReference>